<accession>A0A4U5V5K0</accession>
<feature type="transmembrane region" description="Helical" evidence="7">
    <location>
        <begin position="62"/>
        <end position="83"/>
    </location>
</feature>
<keyword evidence="10" id="KW-1185">Reference proteome</keyword>
<comment type="similarity">
    <text evidence="5">Belongs to the TMEM248 family.</text>
</comment>
<evidence type="ECO:0000256" key="1">
    <source>
        <dbReference type="ARBA" id="ARBA00004141"/>
    </source>
</evidence>
<evidence type="ECO:0000256" key="7">
    <source>
        <dbReference type="SAM" id="Phobius"/>
    </source>
</evidence>
<keyword evidence="3 7" id="KW-1133">Transmembrane helix</keyword>
<reference evidence="9 10" key="1">
    <citation type="submission" date="2019-01" db="EMBL/GenBank/DDBJ databases">
        <title>Genome Assembly of Collichthys lucidus.</title>
        <authorList>
            <person name="Cai M."/>
            <person name="Xiao S."/>
        </authorList>
    </citation>
    <scope>NUCLEOTIDE SEQUENCE [LARGE SCALE GENOMIC DNA]</scope>
    <source>
        <strain evidence="9">JT15FE1705JMU</strain>
        <tissue evidence="9">Muscle</tissue>
    </source>
</reference>
<keyword evidence="4 7" id="KW-0472">Membrane</keyword>
<evidence type="ECO:0000256" key="2">
    <source>
        <dbReference type="ARBA" id="ARBA00022692"/>
    </source>
</evidence>
<name>A0A4U5V5K0_COLLU</name>
<feature type="domain" description="TMEM248/TMEM219" evidence="8">
    <location>
        <begin position="52"/>
        <end position="300"/>
    </location>
</feature>
<dbReference type="AlphaFoldDB" id="A0A4U5V5K0"/>
<organism evidence="9 10">
    <name type="scientific">Collichthys lucidus</name>
    <name type="common">Big head croaker</name>
    <name type="synonym">Sciaena lucida</name>
    <dbReference type="NCBI Taxonomy" id="240159"/>
    <lineage>
        <taxon>Eukaryota</taxon>
        <taxon>Metazoa</taxon>
        <taxon>Chordata</taxon>
        <taxon>Craniata</taxon>
        <taxon>Vertebrata</taxon>
        <taxon>Euteleostomi</taxon>
        <taxon>Actinopterygii</taxon>
        <taxon>Neopterygii</taxon>
        <taxon>Teleostei</taxon>
        <taxon>Neoteleostei</taxon>
        <taxon>Acanthomorphata</taxon>
        <taxon>Eupercaria</taxon>
        <taxon>Sciaenidae</taxon>
        <taxon>Collichthys</taxon>
    </lineage>
</organism>
<evidence type="ECO:0000256" key="6">
    <source>
        <dbReference type="ARBA" id="ARBA00039285"/>
    </source>
</evidence>
<dbReference type="InterPro" id="IPR039587">
    <property type="entry name" value="TMEM248/TMEM219_dom"/>
</dbReference>
<protein>
    <recommendedName>
        <fullName evidence="6">Transmembrane protein 248</fullName>
    </recommendedName>
</protein>
<dbReference type="Proteomes" id="UP000298787">
    <property type="component" value="Chromosome 15"/>
</dbReference>
<dbReference type="PANTHER" id="PTHR16002:SF5">
    <property type="entry name" value="TRANSMEMBRANE PROTEIN 248"/>
    <property type="match status" value="1"/>
</dbReference>
<dbReference type="Pfam" id="PF14940">
    <property type="entry name" value="TMEM219"/>
    <property type="match status" value="1"/>
</dbReference>
<evidence type="ECO:0000313" key="9">
    <source>
        <dbReference type="EMBL" id="TKS83164.1"/>
    </source>
</evidence>
<dbReference type="GO" id="GO:0016020">
    <property type="term" value="C:membrane"/>
    <property type="evidence" value="ECO:0007669"/>
    <property type="project" value="UniProtKB-SubCell"/>
</dbReference>
<sequence length="357" mass="40391">MCLHISTIVGLSQWPQVRVFEDSVSVYRLSFLNNFKLVHKIRVYLLNPIDNLRSYINNRPPLVIFMISVSAVAIAFLTIGYFFKIKEIKSPELTEDWNTFLLRFNELDFCVSENETIKHGLNESTTPESMVVTSGQARSSTQVPLLLEDSGPINISVPITLTLDPQRPFGGYSRNITHLYATVLGQQVGLSGREAHEEINITFTLPLSWNSDDCVLHGHCEQVVFSTCMTITAASNIFPVTVQPPHCVPETYTNATSWYKVFTTVRDSDTKYSQDYNPFWCYKGAIGKVYHALNPKLTVIVPDDDRSLINLHLMHTSYFLFVMVITMFCYAVIKGRPGKVRQTNPDFCPEKVALSEG</sequence>
<evidence type="ECO:0000256" key="5">
    <source>
        <dbReference type="ARBA" id="ARBA00038111"/>
    </source>
</evidence>
<dbReference type="PANTHER" id="PTHR16002">
    <property type="entry name" value="TRANSMEMBRANE PROTEIN 248-LIKE"/>
    <property type="match status" value="1"/>
</dbReference>
<keyword evidence="2 7" id="KW-0812">Transmembrane</keyword>
<proteinExistence type="inferred from homology"/>
<feature type="transmembrane region" description="Helical" evidence="7">
    <location>
        <begin position="313"/>
        <end position="333"/>
    </location>
</feature>
<dbReference type="STRING" id="240159.A0A4U5V5K0"/>
<dbReference type="EMBL" id="CM014092">
    <property type="protein sequence ID" value="TKS83164.1"/>
    <property type="molecule type" value="Genomic_DNA"/>
</dbReference>
<evidence type="ECO:0000259" key="8">
    <source>
        <dbReference type="Pfam" id="PF14940"/>
    </source>
</evidence>
<comment type="subcellular location">
    <subcellularLocation>
        <location evidence="1">Membrane</location>
        <topology evidence="1">Multi-pass membrane protein</topology>
    </subcellularLocation>
</comment>
<evidence type="ECO:0000256" key="4">
    <source>
        <dbReference type="ARBA" id="ARBA00023136"/>
    </source>
</evidence>
<evidence type="ECO:0000256" key="3">
    <source>
        <dbReference type="ARBA" id="ARBA00022989"/>
    </source>
</evidence>
<evidence type="ECO:0000313" key="10">
    <source>
        <dbReference type="Proteomes" id="UP000298787"/>
    </source>
</evidence>
<gene>
    <name evidence="9" type="ORF">D9C73_017274</name>
</gene>
<dbReference type="InterPro" id="IPR039493">
    <property type="entry name" value="TMEM248/TMEM219"/>
</dbReference>